<keyword evidence="6" id="KW-0539">Nucleus</keyword>
<dbReference type="Pfam" id="PF03941">
    <property type="entry name" value="INCENP_ARK-bind"/>
    <property type="match status" value="1"/>
</dbReference>
<proteinExistence type="inferred from homology"/>
<gene>
    <name evidence="8" type="ORF">ALAG00032_LOCUS1295</name>
</gene>
<evidence type="ECO:0000256" key="3">
    <source>
        <dbReference type="ARBA" id="ARBA00010042"/>
    </source>
</evidence>
<feature type="domain" description="Inner centromere protein ARK-binding" evidence="7">
    <location>
        <begin position="117"/>
        <end position="180"/>
    </location>
</feature>
<reference evidence="8" key="1">
    <citation type="submission" date="2021-01" db="EMBL/GenBank/DDBJ databases">
        <authorList>
            <person name="Corre E."/>
            <person name="Pelletier E."/>
            <person name="Niang G."/>
            <person name="Scheremetjew M."/>
            <person name="Finn R."/>
            <person name="Kale V."/>
            <person name="Holt S."/>
            <person name="Cochrane G."/>
            <person name="Meng A."/>
            <person name="Brown T."/>
            <person name="Cohen L."/>
        </authorList>
    </citation>
    <scope>NUCLEOTIDE SEQUENCE</scope>
    <source>
        <strain evidence="8">CCMP1510</strain>
    </source>
</reference>
<organism evidence="8">
    <name type="scientific">Aureoumbra lagunensis</name>
    <dbReference type="NCBI Taxonomy" id="44058"/>
    <lineage>
        <taxon>Eukaryota</taxon>
        <taxon>Sar</taxon>
        <taxon>Stramenopiles</taxon>
        <taxon>Ochrophyta</taxon>
        <taxon>Pelagophyceae</taxon>
        <taxon>Pelagomonadales</taxon>
        <taxon>Aureoumbra</taxon>
    </lineage>
</organism>
<name>A0A7S3JR19_9STRA</name>
<evidence type="ECO:0000256" key="6">
    <source>
        <dbReference type="ARBA" id="ARBA00023242"/>
    </source>
</evidence>
<evidence type="ECO:0000256" key="2">
    <source>
        <dbReference type="ARBA" id="ARBA00004186"/>
    </source>
</evidence>
<evidence type="ECO:0000256" key="4">
    <source>
        <dbReference type="ARBA" id="ARBA00022490"/>
    </source>
</evidence>
<comment type="subcellular location">
    <subcellularLocation>
        <location evidence="2">Cytoplasm</location>
        <location evidence="2">Cytoskeleton</location>
        <location evidence="2">Spindle</location>
    </subcellularLocation>
    <subcellularLocation>
        <location evidence="1">Nucleus</location>
    </subcellularLocation>
</comment>
<sequence>MTTRNKTSRQRPCQASSFQQKKKIRMRCVTVVMKEAPATGRWLRQIQLVVNNENGLSGVAVEIARKLNVEARCVQILESDDGANIPDLITARILPPVDHSVASRLVVSDGSDDYPISEYSDDDESLNQKPLVARHKRTSIPAWARPDKTVELLQDLQRQSVMDAKSIFAGVDKVDLRDLFGYSPPPSVVRASKKRKRSHFCNDYDDLPANDVEIHLIAAHNLTVGEEVVVERGRKYVAVMRRDDKFSNLRRHYAKHNYLRDNDIVLCDINGNSLPLSAAPKNRPLHLFSNPTATVIVKLKSLYKSERKEASSSRSSVDVSLKCC</sequence>
<dbReference type="GO" id="GO:0005819">
    <property type="term" value="C:spindle"/>
    <property type="evidence" value="ECO:0007669"/>
    <property type="project" value="UniProtKB-SubCell"/>
</dbReference>
<dbReference type="AlphaFoldDB" id="A0A7S3JR19"/>
<keyword evidence="5" id="KW-0206">Cytoskeleton</keyword>
<keyword evidence="4" id="KW-0963">Cytoplasm</keyword>
<comment type="similarity">
    <text evidence="3">Belongs to the INCENP family.</text>
</comment>
<evidence type="ECO:0000256" key="1">
    <source>
        <dbReference type="ARBA" id="ARBA00004123"/>
    </source>
</evidence>
<dbReference type="GO" id="GO:0005634">
    <property type="term" value="C:nucleus"/>
    <property type="evidence" value="ECO:0007669"/>
    <property type="project" value="UniProtKB-SubCell"/>
</dbReference>
<accession>A0A7S3JR19</accession>
<protein>
    <recommendedName>
        <fullName evidence="7">Inner centromere protein ARK-binding domain-containing protein</fullName>
    </recommendedName>
</protein>
<dbReference type="EMBL" id="HBIJ01001822">
    <property type="protein sequence ID" value="CAE0360565.1"/>
    <property type="molecule type" value="Transcribed_RNA"/>
</dbReference>
<evidence type="ECO:0000313" key="8">
    <source>
        <dbReference type="EMBL" id="CAE0360565.1"/>
    </source>
</evidence>
<evidence type="ECO:0000259" key="7">
    <source>
        <dbReference type="Pfam" id="PF03941"/>
    </source>
</evidence>
<evidence type="ECO:0000256" key="5">
    <source>
        <dbReference type="ARBA" id="ARBA00023212"/>
    </source>
</evidence>
<dbReference type="InterPro" id="IPR005635">
    <property type="entry name" value="Inner_centromere_prot_ARK-bd"/>
</dbReference>